<feature type="region of interest" description="Disordered" evidence="6">
    <location>
        <begin position="102"/>
        <end position="124"/>
    </location>
</feature>
<proteinExistence type="predicted"/>
<evidence type="ECO:0000256" key="7">
    <source>
        <dbReference type="SAM" id="SignalP"/>
    </source>
</evidence>
<dbReference type="GO" id="GO:0005783">
    <property type="term" value="C:endoplasmic reticulum"/>
    <property type="evidence" value="ECO:0007669"/>
    <property type="project" value="InterPro"/>
</dbReference>
<dbReference type="SUPFAM" id="SSF57850">
    <property type="entry name" value="RING/U-box"/>
    <property type="match status" value="1"/>
</dbReference>
<evidence type="ECO:0000256" key="2">
    <source>
        <dbReference type="ARBA" id="ARBA00004906"/>
    </source>
</evidence>
<dbReference type="OrthoDB" id="10254945at2759"/>
<reference evidence="8 9" key="1">
    <citation type="submission" date="2014-03" db="EMBL/GenBank/DDBJ databases">
        <authorList>
            <person name="Sibley D."/>
            <person name="Venepally P."/>
            <person name="Karamycheva S."/>
            <person name="Hadjithomas M."/>
            <person name="Khan A."/>
            <person name="Brunk B."/>
            <person name="Roos D."/>
            <person name="Caler E."/>
            <person name="Lorenzi H."/>
        </authorList>
    </citation>
    <scope>NUCLEOTIDE SEQUENCE [LARGE SCALE GENOMIC DNA]</scope>
    <source>
        <strain evidence="9">p89</strain>
    </source>
</reference>
<comment type="catalytic activity">
    <reaction evidence="1">
        <text>S-ubiquitinyl-[E2 ubiquitin-conjugating enzyme]-L-cysteine + [acceptor protein]-L-lysine = [E2 ubiquitin-conjugating enzyme]-L-cysteine + N(6)-ubiquitinyl-[acceptor protein]-L-lysine.</text>
        <dbReference type="EC" id="2.3.2.27"/>
    </reaction>
</comment>
<dbReference type="InterPro" id="IPR013083">
    <property type="entry name" value="Znf_RING/FYVE/PHD"/>
</dbReference>
<dbReference type="UniPathway" id="UPA00143"/>
<evidence type="ECO:0000256" key="6">
    <source>
        <dbReference type="SAM" id="MobiDB-lite"/>
    </source>
</evidence>
<dbReference type="AlphaFoldDB" id="A0A086JNK2"/>
<dbReference type="Proteomes" id="UP000028828">
    <property type="component" value="Unassembled WGS sequence"/>
</dbReference>
<evidence type="ECO:0000256" key="1">
    <source>
        <dbReference type="ARBA" id="ARBA00000900"/>
    </source>
</evidence>
<comment type="caution">
    <text evidence="8">The sequence shown here is derived from an EMBL/GenBank/DDBJ whole genome shotgun (WGS) entry which is preliminary data.</text>
</comment>
<dbReference type="EMBL" id="AEYI02001736">
    <property type="protein sequence ID" value="KFG33720.1"/>
    <property type="molecule type" value="Genomic_DNA"/>
</dbReference>
<feature type="chain" id="PRO_5001808481" description="RING-type E3 ubiquitin transferase" evidence="7">
    <location>
        <begin position="19"/>
        <end position="124"/>
    </location>
</feature>
<evidence type="ECO:0000256" key="5">
    <source>
        <dbReference type="ARBA" id="ARBA00022786"/>
    </source>
</evidence>
<evidence type="ECO:0000256" key="3">
    <source>
        <dbReference type="ARBA" id="ARBA00012483"/>
    </source>
</evidence>
<evidence type="ECO:0000313" key="8">
    <source>
        <dbReference type="EMBL" id="KFG33720.1"/>
    </source>
</evidence>
<sequence>MVVALRGVLLKLWFLCSALRLPPRAFCWTCLHAWLRRGTYECPVCKAHTTVRNVIPIYGRGAEKHPRDASETGNSGYVVDASAFSPESAAATNGCGELQGAFPRGLGQNGQSLSPRVDRAPVSG</sequence>
<organism evidence="8 9">
    <name type="scientific">Toxoplasma gondii p89</name>
    <dbReference type="NCBI Taxonomy" id="943119"/>
    <lineage>
        <taxon>Eukaryota</taxon>
        <taxon>Sar</taxon>
        <taxon>Alveolata</taxon>
        <taxon>Apicomplexa</taxon>
        <taxon>Conoidasida</taxon>
        <taxon>Coccidia</taxon>
        <taxon>Eucoccidiorida</taxon>
        <taxon>Eimeriorina</taxon>
        <taxon>Sarcocystidae</taxon>
        <taxon>Toxoplasma</taxon>
    </lineage>
</organism>
<protein>
    <recommendedName>
        <fullName evidence="3">RING-type E3 ubiquitin transferase</fullName>
        <ecNumber evidence="3">2.3.2.27</ecNumber>
    </recommendedName>
</protein>
<dbReference type="GO" id="GO:0016567">
    <property type="term" value="P:protein ubiquitination"/>
    <property type="evidence" value="ECO:0007669"/>
    <property type="project" value="UniProtKB-UniPathway"/>
</dbReference>
<evidence type="ECO:0000256" key="4">
    <source>
        <dbReference type="ARBA" id="ARBA00022679"/>
    </source>
</evidence>
<evidence type="ECO:0000313" key="9">
    <source>
        <dbReference type="Proteomes" id="UP000028828"/>
    </source>
</evidence>
<gene>
    <name evidence="8" type="ORF">TGP89_420380</name>
</gene>
<keyword evidence="4" id="KW-0808">Transferase</keyword>
<dbReference type="InterPro" id="IPR045103">
    <property type="entry name" value="RNF5/RNF185-like"/>
</dbReference>
<dbReference type="GO" id="GO:0006511">
    <property type="term" value="P:ubiquitin-dependent protein catabolic process"/>
    <property type="evidence" value="ECO:0007669"/>
    <property type="project" value="InterPro"/>
</dbReference>
<dbReference type="GO" id="GO:0061630">
    <property type="term" value="F:ubiquitin protein ligase activity"/>
    <property type="evidence" value="ECO:0007669"/>
    <property type="project" value="UniProtKB-EC"/>
</dbReference>
<dbReference type="VEuPathDB" id="ToxoDB:TGP89_420380"/>
<comment type="pathway">
    <text evidence="2">Protein modification; protein ubiquitination.</text>
</comment>
<dbReference type="Gene3D" id="3.30.40.10">
    <property type="entry name" value="Zinc/RING finger domain, C3HC4 (zinc finger)"/>
    <property type="match status" value="1"/>
</dbReference>
<keyword evidence="7" id="KW-0732">Signal</keyword>
<accession>A0A086JNK2</accession>
<name>A0A086JNK2_TOXGO</name>
<dbReference type="PANTHER" id="PTHR12313">
    <property type="entry name" value="E3 UBIQUITIN-PROTEIN LIGASE RNF5-RELATED"/>
    <property type="match status" value="1"/>
</dbReference>
<feature type="signal peptide" evidence="7">
    <location>
        <begin position="1"/>
        <end position="18"/>
    </location>
</feature>
<keyword evidence="5" id="KW-0833">Ubl conjugation pathway</keyword>
<dbReference type="EC" id="2.3.2.27" evidence="3"/>